<proteinExistence type="predicted"/>
<sequence>MDGREYCSRCNKIQNIGSEVANELDDAFHTGNAVQKRHKCVVDTFTKNTQMRHEHPS</sequence>
<dbReference type="EMBL" id="FN654305">
    <property type="protein sequence ID" value="CBY31495.1"/>
    <property type="molecule type" value="Genomic_DNA"/>
</dbReference>
<reference evidence="1" key="1">
    <citation type="journal article" date="2010" name="Science">
        <title>Plasticity of animal genome architecture unmasked by rapid evolution of a pelagic tunicate.</title>
        <authorList>
            <person name="Denoeud F."/>
            <person name="Henriet S."/>
            <person name="Mungpakdee S."/>
            <person name="Aury J.M."/>
            <person name="Da Silva C."/>
            <person name="Brinkmann H."/>
            <person name="Mikhaleva J."/>
            <person name="Olsen L.C."/>
            <person name="Jubin C."/>
            <person name="Canestro C."/>
            <person name="Bouquet J.M."/>
            <person name="Danks G."/>
            <person name="Poulain J."/>
            <person name="Campsteijn C."/>
            <person name="Adamski M."/>
            <person name="Cross I."/>
            <person name="Yadetie F."/>
            <person name="Muffato M."/>
            <person name="Louis A."/>
            <person name="Butcher S."/>
            <person name="Tsagkogeorga G."/>
            <person name="Konrad A."/>
            <person name="Singh S."/>
            <person name="Jensen M.F."/>
            <person name="Cong E.H."/>
            <person name="Eikeseth-Otteraa H."/>
            <person name="Noel B."/>
            <person name="Anthouard V."/>
            <person name="Porcel B.M."/>
            <person name="Kachouri-Lafond R."/>
            <person name="Nishino A."/>
            <person name="Ugolini M."/>
            <person name="Chourrout P."/>
            <person name="Nishida H."/>
            <person name="Aasland R."/>
            <person name="Huzurbazar S."/>
            <person name="Westhof E."/>
            <person name="Delsuc F."/>
            <person name="Lehrach H."/>
            <person name="Reinhardt R."/>
            <person name="Weissenbach J."/>
            <person name="Roy S.W."/>
            <person name="Artiguenave F."/>
            <person name="Postlethwait J.H."/>
            <person name="Manak J.R."/>
            <person name="Thompson E.M."/>
            <person name="Jaillon O."/>
            <person name="Du Pasquier L."/>
            <person name="Boudinot P."/>
            <person name="Liberles D.A."/>
            <person name="Volff J.N."/>
            <person name="Philippe H."/>
            <person name="Lenhard B."/>
            <person name="Roest Crollius H."/>
            <person name="Wincker P."/>
            <person name="Chourrout D."/>
        </authorList>
    </citation>
    <scope>NUCLEOTIDE SEQUENCE [LARGE SCALE GENOMIC DNA]</scope>
</reference>
<dbReference type="Proteomes" id="UP000011014">
    <property type="component" value="Unassembled WGS sequence"/>
</dbReference>
<evidence type="ECO:0000313" key="1">
    <source>
        <dbReference type="EMBL" id="CBY31495.1"/>
    </source>
</evidence>
<name>E4Y795_OIKDI</name>
<organism evidence="1">
    <name type="scientific">Oikopleura dioica</name>
    <name type="common">Tunicate</name>
    <dbReference type="NCBI Taxonomy" id="34765"/>
    <lineage>
        <taxon>Eukaryota</taxon>
        <taxon>Metazoa</taxon>
        <taxon>Chordata</taxon>
        <taxon>Tunicata</taxon>
        <taxon>Appendicularia</taxon>
        <taxon>Copelata</taxon>
        <taxon>Oikopleuridae</taxon>
        <taxon>Oikopleura</taxon>
    </lineage>
</organism>
<accession>E4Y795</accession>
<gene>
    <name evidence="1" type="ORF">GSOID_T00025402001</name>
</gene>
<dbReference type="AlphaFoldDB" id="E4Y795"/>
<protein>
    <submittedName>
        <fullName evidence="1">Uncharacterized protein</fullName>
    </submittedName>
</protein>